<dbReference type="AlphaFoldDB" id="A0A1M5B598"/>
<dbReference type="InterPro" id="IPR027417">
    <property type="entry name" value="P-loop_NTPase"/>
</dbReference>
<dbReference type="PROSITE" id="PS00211">
    <property type="entry name" value="ABC_TRANSPORTER_1"/>
    <property type="match status" value="1"/>
</dbReference>
<dbReference type="SMART" id="SM00382">
    <property type="entry name" value="AAA"/>
    <property type="match status" value="1"/>
</dbReference>
<dbReference type="Gene3D" id="3.40.50.300">
    <property type="entry name" value="P-loop containing nucleotide triphosphate hydrolases"/>
    <property type="match status" value="1"/>
</dbReference>
<reference evidence="6" key="1">
    <citation type="submission" date="2016-11" db="EMBL/GenBank/DDBJ databases">
        <authorList>
            <person name="Varghese N."/>
            <person name="Submissions S."/>
        </authorList>
    </citation>
    <scope>NUCLEOTIDE SEQUENCE [LARGE SCALE GENOMIC DNA]</scope>
    <source>
        <strain evidence="6">DSM 10124</strain>
    </source>
</reference>
<dbReference type="InterPro" id="IPR051782">
    <property type="entry name" value="ABC_Transporter_VariousFunc"/>
</dbReference>
<feature type="domain" description="ABC transporter" evidence="4">
    <location>
        <begin position="4"/>
        <end position="228"/>
    </location>
</feature>
<dbReference type="CDD" id="cd03230">
    <property type="entry name" value="ABC_DR_subfamily_A"/>
    <property type="match status" value="1"/>
</dbReference>
<dbReference type="PANTHER" id="PTHR42939:SF1">
    <property type="entry name" value="ABC TRANSPORTER ATP-BINDING PROTEIN ALBC-RELATED"/>
    <property type="match status" value="1"/>
</dbReference>
<name>A0A1M5B598_9CLOT</name>
<dbReference type="GO" id="GO:0005524">
    <property type="term" value="F:ATP binding"/>
    <property type="evidence" value="ECO:0007669"/>
    <property type="project" value="UniProtKB-KW"/>
</dbReference>
<dbReference type="PROSITE" id="PS50893">
    <property type="entry name" value="ABC_TRANSPORTER_2"/>
    <property type="match status" value="1"/>
</dbReference>
<dbReference type="Proteomes" id="UP000184423">
    <property type="component" value="Unassembled WGS sequence"/>
</dbReference>
<dbReference type="EMBL" id="FQVG01000063">
    <property type="protein sequence ID" value="SHF37694.1"/>
    <property type="molecule type" value="Genomic_DNA"/>
</dbReference>
<evidence type="ECO:0000256" key="3">
    <source>
        <dbReference type="ARBA" id="ARBA00022840"/>
    </source>
</evidence>
<evidence type="ECO:0000313" key="5">
    <source>
        <dbReference type="EMBL" id="SHF37694.1"/>
    </source>
</evidence>
<evidence type="ECO:0000256" key="2">
    <source>
        <dbReference type="ARBA" id="ARBA00022741"/>
    </source>
</evidence>
<dbReference type="GO" id="GO:0016887">
    <property type="term" value="F:ATP hydrolysis activity"/>
    <property type="evidence" value="ECO:0007669"/>
    <property type="project" value="InterPro"/>
</dbReference>
<dbReference type="RefSeq" id="WP_073249923.1">
    <property type="nucleotide sequence ID" value="NZ_FQVG01000063.1"/>
</dbReference>
<evidence type="ECO:0000256" key="1">
    <source>
        <dbReference type="ARBA" id="ARBA00022448"/>
    </source>
</evidence>
<dbReference type="InterPro" id="IPR003593">
    <property type="entry name" value="AAA+_ATPase"/>
</dbReference>
<keyword evidence="3 5" id="KW-0067">ATP-binding</keyword>
<evidence type="ECO:0000313" key="6">
    <source>
        <dbReference type="Proteomes" id="UP000184423"/>
    </source>
</evidence>
<gene>
    <name evidence="5" type="ORF">SAMN02746091_02380</name>
</gene>
<dbReference type="PANTHER" id="PTHR42939">
    <property type="entry name" value="ABC TRANSPORTER ATP-BINDING PROTEIN ALBC-RELATED"/>
    <property type="match status" value="1"/>
</dbReference>
<evidence type="ECO:0000259" key="4">
    <source>
        <dbReference type="PROSITE" id="PS50893"/>
    </source>
</evidence>
<accession>A0A1M5B598</accession>
<sequence length="274" mass="31387">MNVVEVKNLQKTINGREVLRDINLFVKQNEIYGLLGKNGAGKTTTIRSILGLIKKDYGYIKIFGEEVEKIDYKRVGVMFDCETFNIDWTIEDNLKSMCYIYGADEQDIFSYIDLLQINQVDLKKKFRHLSKGMKRKVSLISVLLPNPDLLILDEPTSGLDPEMQIVVRNFILQLKKEGKTIIFSSHNLQETQKVCDKVSIVNEGETLVEFPIQKNYHIVKGEFTGLDMYKIKNTDLYIMGDELIKNFGISDYKVVESLEEIYMLAAGGDVVYGK</sequence>
<keyword evidence="2" id="KW-0547">Nucleotide-binding</keyword>
<keyword evidence="1" id="KW-0813">Transport</keyword>
<proteinExistence type="predicted"/>
<dbReference type="InterPro" id="IPR003439">
    <property type="entry name" value="ABC_transporter-like_ATP-bd"/>
</dbReference>
<keyword evidence="6" id="KW-1185">Reference proteome</keyword>
<organism evidence="5 6">
    <name type="scientific">Caloramator proteoclasticus DSM 10124</name>
    <dbReference type="NCBI Taxonomy" id="1121262"/>
    <lineage>
        <taxon>Bacteria</taxon>
        <taxon>Bacillati</taxon>
        <taxon>Bacillota</taxon>
        <taxon>Clostridia</taxon>
        <taxon>Eubacteriales</taxon>
        <taxon>Clostridiaceae</taxon>
        <taxon>Caloramator</taxon>
    </lineage>
</organism>
<protein>
    <submittedName>
        <fullName evidence="5">ABC-2 type transport system ATP-binding protein</fullName>
    </submittedName>
</protein>
<dbReference type="SUPFAM" id="SSF52540">
    <property type="entry name" value="P-loop containing nucleoside triphosphate hydrolases"/>
    <property type="match status" value="1"/>
</dbReference>
<dbReference type="Pfam" id="PF00005">
    <property type="entry name" value="ABC_tran"/>
    <property type="match status" value="1"/>
</dbReference>
<dbReference type="InterPro" id="IPR017871">
    <property type="entry name" value="ABC_transporter-like_CS"/>
</dbReference>